<reference evidence="15 16" key="1">
    <citation type="submission" date="2020-01" db="EMBL/GenBank/DDBJ databases">
        <title>Leptobacterium flavescens.</title>
        <authorList>
            <person name="Wang G."/>
        </authorList>
    </citation>
    <scope>NUCLEOTIDE SEQUENCE [LARGE SCALE GENOMIC DNA]</scope>
    <source>
        <strain evidence="15 16">KCTC 22160</strain>
    </source>
</reference>
<evidence type="ECO:0000259" key="14">
    <source>
        <dbReference type="Pfam" id="PF07715"/>
    </source>
</evidence>
<dbReference type="InterPro" id="IPR037066">
    <property type="entry name" value="Plug_dom_sf"/>
</dbReference>
<dbReference type="Pfam" id="PF07715">
    <property type="entry name" value="Plug"/>
    <property type="match status" value="1"/>
</dbReference>
<dbReference type="AlphaFoldDB" id="A0A6P0UPI9"/>
<dbReference type="InterPro" id="IPR000531">
    <property type="entry name" value="Beta-barrel_TonB"/>
</dbReference>
<dbReference type="SUPFAM" id="SSF56935">
    <property type="entry name" value="Porins"/>
    <property type="match status" value="1"/>
</dbReference>
<dbReference type="InterPro" id="IPR008969">
    <property type="entry name" value="CarboxyPept-like_regulatory"/>
</dbReference>
<dbReference type="Pfam" id="PF13715">
    <property type="entry name" value="CarbopepD_reg_2"/>
    <property type="match status" value="1"/>
</dbReference>
<dbReference type="Gene3D" id="2.170.130.10">
    <property type="entry name" value="TonB-dependent receptor, plug domain"/>
    <property type="match status" value="1"/>
</dbReference>
<keyword evidence="9 10" id="KW-0998">Cell outer membrane</keyword>
<keyword evidence="6 11" id="KW-0798">TonB box</keyword>
<dbReference type="GO" id="GO:0044718">
    <property type="term" value="P:siderophore transmembrane transport"/>
    <property type="evidence" value="ECO:0007669"/>
    <property type="project" value="TreeGrafter"/>
</dbReference>
<dbReference type="InterPro" id="IPR023997">
    <property type="entry name" value="TonB-dep_OMP_SusC/RagA_CS"/>
</dbReference>
<evidence type="ECO:0000256" key="5">
    <source>
        <dbReference type="ARBA" id="ARBA00022729"/>
    </source>
</evidence>
<keyword evidence="8" id="KW-0675">Receptor</keyword>
<comment type="subcellular location">
    <subcellularLocation>
        <location evidence="1 10">Cell outer membrane</location>
        <topology evidence="1 10">Multi-pass membrane protein</topology>
    </subcellularLocation>
</comment>
<dbReference type="Pfam" id="PF00593">
    <property type="entry name" value="TonB_dep_Rec_b-barrel"/>
    <property type="match status" value="1"/>
</dbReference>
<evidence type="ECO:0000313" key="16">
    <source>
        <dbReference type="Proteomes" id="UP000468581"/>
    </source>
</evidence>
<evidence type="ECO:0000256" key="4">
    <source>
        <dbReference type="ARBA" id="ARBA00022692"/>
    </source>
</evidence>
<feature type="signal peptide" evidence="12">
    <location>
        <begin position="1"/>
        <end position="21"/>
    </location>
</feature>
<dbReference type="InterPro" id="IPR039426">
    <property type="entry name" value="TonB-dep_rcpt-like"/>
</dbReference>
<dbReference type="InterPro" id="IPR012910">
    <property type="entry name" value="Plug_dom"/>
</dbReference>
<evidence type="ECO:0000256" key="8">
    <source>
        <dbReference type="ARBA" id="ARBA00023170"/>
    </source>
</evidence>
<accession>A0A6P0UPI9</accession>
<keyword evidence="7 10" id="KW-0472">Membrane</keyword>
<evidence type="ECO:0000256" key="3">
    <source>
        <dbReference type="ARBA" id="ARBA00022452"/>
    </source>
</evidence>
<dbReference type="Gene3D" id="2.40.170.20">
    <property type="entry name" value="TonB-dependent receptor, beta-barrel domain"/>
    <property type="match status" value="1"/>
</dbReference>
<dbReference type="PROSITE" id="PS52016">
    <property type="entry name" value="TONB_DEPENDENT_REC_3"/>
    <property type="match status" value="1"/>
</dbReference>
<evidence type="ECO:0000256" key="11">
    <source>
        <dbReference type="RuleBase" id="RU003357"/>
    </source>
</evidence>
<gene>
    <name evidence="15" type="ORF">GWK08_05235</name>
</gene>
<dbReference type="NCBIfam" id="TIGR04057">
    <property type="entry name" value="SusC_RagA_signa"/>
    <property type="match status" value="1"/>
</dbReference>
<keyword evidence="16" id="KW-1185">Reference proteome</keyword>
<dbReference type="PANTHER" id="PTHR30069:SF29">
    <property type="entry name" value="HEMOGLOBIN AND HEMOGLOBIN-HAPTOGLOBIN-BINDING PROTEIN 1-RELATED"/>
    <property type="match status" value="1"/>
</dbReference>
<evidence type="ECO:0000259" key="13">
    <source>
        <dbReference type="Pfam" id="PF00593"/>
    </source>
</evidence>
<keyword evidence="2 10" id="KW-0813">Transport</keyword>
<dbReference type="GO" id="GO:0015344">
    <property type="term" value="F:siderophore uptake transmembrane transporter activity"/>
    <property type="evidence" value="ECO:0007669"/>
    <property type="project" value="TreeGrafter"/>
</dbReference>
<dbReference type="NCBIfam" id="TIGR04056">
    <property type="entry name" value="OMP_RagA_SusC"/>
    <property type="match status" value="1"/>
</dbReference>
<comment type="caution">
    <text evidence="15">The sequence shown here is derived from an EMBL/GenBank/DDBJ whole genome shotgun (WGS) entry which is preliminary data.</text>
</comment>
<dbReference type="Gene3D" id="2.60.40.1120">
    <property type="entry name" value="Carboxypeptidase-like, regulatory domain"/>
    <property type="match status" value="1"/>
</dbReference>
<evidence type="ECO:0000256" key="6">
    <source>
        <dbReference type="ARBA" id="ARBA00023077"/>
    </source>
</evidence>
<feature type="domain" description="TonB-dependent receptor-like beta-barrel" evidence="13">
    <location>
        <begin position="433"/>
        <end position="792"/>
    </location>
</feature>
<evidence type="ECO:0000256" key="2">
    <source>
        <dbReference type="ARBA" id="ARBA00022448"/>
    </source>
</evidence>
<proteinExistence type="inferred from homology"/>
<evidence type="ECO:0000256" key="7">
    <source>
        <dbReference type="ARBA" id="ARBA00023136"/>
    </source>
</evidence>
<dbReference type="Proteomes" id="UP000468581">
    <property type="component" value="Unassembled WGS sequence"/>
</dbReference>
<evidence type="ECO:0000313" key="15">
    <source>
        <dbReference type="EMBL" id="NER12833.1"/>
    </source>
</evidence>
<dbReference type="SUPFAM" id="SSF49464">
    <property type="entry name" value="Carboxypeptidase regulatory domain-like"/>
    <property type="match status" value="1"/>
</dbReference>
<dbReference type="EMBL" id="JAABOO010000001">
    <property type="protein sequence ID" value="NER12833.1"/>
    <property type="molecule type" value="Genomic_DNA"/>
</dbReference>
<evidence type="ECO:0000256" key="10">
    <source>
        <dbReference type="PROSITE-ProRule" id="PRU01360"/>
    </source>
</evidence>
<feature type="domain" description="TonB-dependent receptor plug" evidence="14">
    <location>
        <begin position="117"/>
        <end position="239"/>
    </location>
</feature>
<keyword evidence="5 12" id="KW-0732">Signal</keyword>
<sequence>MKQNLFTFVLFVVMFVSNSFAQNINVTGTVTSSSDGSPLPGVNILVVGTTNGTQTDFDGKYTISASVGDVLRFSYLGLKTTEVTVGSSAVIDVQMEEDAEQLEGVVVTAFGIQQEARKLGYSVQDVKSDQLVQAADPNIGSALRGKLAGVNINSNAGGIGSSVGITVRGVSSLGVNNQPLIVLDGVIISSNQGGQGDFASGIDYGNTLSNLNPNDIENISLLKGGNATALYGFRGINGVLVITTKKGRSEKPVIEINSSVTANSVLVEPEFQNEYGQGFFDTSTNQLVYDITRSSSFGPRLDGTDRERFDGVGTAPYSAGDNGFKDFFQTGVSFLNSISISQGKENFDYRFSYSRSDDESVIPGSTLKRQNFSIKAGAQITDWLKITGKIDYINQDGRNRPELTGGQTNIVRALSLRPRNISNSLLRNNFLEPDGTPNNWAGAFITNPYYTVNTLLNQDETDRYISLLDVNVDIYKGLSALLRISQDHIVTSQQIFNPLGAFDIAGNGRFVDTNSTARNNNYDLIFTYNNSLNDDLSLGATFGLSHFDASFNSLQAVGETFLIPNFFSLNNFDSINVTPNSARNSSNSVFGSVTLGYKNYLFAEFTARNDWSSTLPIDEASFFYPSVGLSFVATDAIPSLQDSSWLSSLKLRGSFAQTGNATTAFSLINTFNISSNLFNGQRFFFLGTTEEGAGAGPALNNPGLVPEISNTFEFGVDARFLNNRIGLAATYYNIRTKDQILNLSLPPSSGAASQIINAGLVTNKGIEISVDADIIQNEDFKWSTNVNFTTNNNVVEELAQGVERNILVRQFNDVIQVAAEEGSSPQGLFGTTFERDDNGNVIFDSDGLPQVGEIDQIGDAAPDAFLNWSNTFTYKQFTLSFLLDARFGGDIFSLSEIQRHTQGTAIETLQGRDFFTGGQGIPVPADAVINGTLDPDVQARGVNPQNYWGRLGQIAENWVFDGSFVKFRELTFGYRFPKSFTDRLHLSNLSITYVGRNLAILHSNTDNFDPETGFNTSFGGVEFFGLPSASSHGLKLNITF</sequence>
<evidence type="ECO:0000256" key="12">
    <source>
        <dbReference type="SAM" id="SignalP"/>
    </source>
</evidence>
<keyword evidence="3 10" id="KW-1134">Transmembrane beta strand</keyword>
<dbReference type="InterPro" id="IPR036942">
    <property type="entry name" value="Beta-barrel_TonB_sf"/>
</dbReference>
<dbReference type="InterPro" id="IPR023996">
    <property type="entry name" value="TonB-dep_OMP_SusC/RagA"/>
</dbReference>
<evidence type="ECO:0000256" key="9">
    <source>
        <dbReference type="ARBA" id="ARBA00023237"/>
    </source>
</evidence>
<dbReference type="RefSeq" id="WP_163605842.1">
    <property type="nucleotide sequence ID" value="NZ_JAABOO010000001.1"/>
</dbReference>
<comment type="similarity">
    <text evidence="10 11">Belongs to the TonB-dependent receptor family.</text>
</comment>
<protein>
    <submittedName>
        <fullName evidence="15">SusC/RagA family TonB-linked outer membrane protein</fullName>
    </submittedName>
</protein>
<evidence type="ECO:0000256" key="1">
    <source>
        <dbReference type="ARBA" id="ARBA00004571"/>
    </source>
</evidence>
<feature type="chain" id="PRO_5026739014" evidence="12">
    <location>
        <begin position="22"/>
        <end position="1040"/>
    </location>
</feature>
<organism evidence="15 16">
    <name type="scientific">Leptobacterium flavescens</name>
    <dbReference type="NCBI Taxonomy" id="472055"/>
    <lineage>
        <taxon>Bacteria</taxon>
        <taxon>Pseudomonadati</taxon>
        <taxon>Bacteroidota</taxon>
        <taxon>Flavobacteriia</taxon>
        <taxon>Flavobacteriales</taxon>
        <taxon>Flavobacteriaceae</taxon>
        <taxon>Leptobacterium</taxon>
    </lineage>
</organism>
<name>A0A6P0UPI9_9FLAO</name>
<dbReference type="PANTHER" id="PTHR30069">
    <property type="entry name" value="TONB-DEPENDENT OUTER MEMBRANE RECEPTOR"/>
    <property type="match status" value="1"/>
</dbReference>
<dbReference type="GO" id="GO:0009279">
    <property type="term" value="C:cell outer membrane"/>
    <property type="evidence" value="ECO:0007669"/>
    <property type="project" value="UniProtKB-SubCell"/>
</dbReference>
<keyword evidence="4 10" id="KW-0812">Transmembrane</keyword>